<keyword evidence="1" id="KW-0934">Plastid</keyword>
<dbReference type="RefSeq" id="YP_009154179.1">
    <property type="nucleotide sequence ID" value="NC_027415.1"/>
</dbReference>
<dbReference type="AlphaFoldDB" id="A0A0U1ZYC3"/>
<geneLocation type="chloroplast" evidence="1"/>
<organism evidence="1">
    <name type="scientific">Pinus taiwanensis</name>
    <dbReference type="NCBI Taxonomy" id="261914"/>
    <lineage>
        <taxon>Eukaryota</taxon>
        <taxon>Viridiplantae</taxon>
        <taxon>Streptophyta</taxon>
        <taxon>Embryophyta</taxon>
        <taxon>Tracheophyta</taxon>
        <taxon>Spermatophyta</taxon>
        <taxon>Pinopsida</taxon>
        <taxon>Pinidae</taxon>
        <taxon>Conifers I</taxon>
        <taxon>Pinales</taxon>
        <taxon>Pinaceae</taxon>
        <taxon>Pinus</taxon>
        <taxon>Pinus subgen. Pinus</taxon>
    </lineage>
</organism>
<reference evidence="1" key="1">
    <citation type="journal article" date="2015" name="Mitochondrial DNA">
        <title>The complete chloroplast genome of the Taiwan red pine Pinus taiwanensis (Pinaceae).</title>
        <authorList>
            <person name="Fang M.F."/>
            <person name="Wang Y.J."/>
            <person name="Zu Y.M."/>
            <person name="Dong W.L."/>
            <person name="Wang R.N."/>
            <person name="Deng T.T."/>
            <person name="Li Z.H."/>
        </authorList>
    </citation>
    <scope>NUCLEOTIDE SEQUENCE</scope>
</reference>
<proteinExistence type="predicted"/>
<reference evidence="1" key="2">
    <citation type="submission" date="2015-02" db="EMBL/GenBank/DDBJ databases">
        <authorList>
            <person name="Chooi Y.-H."/>
        </authorList>
    </citation>
    <scope>NUCLEOTIDE SEQUENCE</scope>
</reference>
<dbReference type="GeneID" id="24703198"/>
<protein>
    <submittedName>
        <fullName evidence="1">ORF82</fullName>
    </submittedName>
</protein>
<keyword evidence="1" id="KW-0150">Chloroplast</keyword>
<evidence type="ECO:0000313" key="1">
    <source>
        <dbReference type="EMBL" id="AKE32352.1"/>
    </source>
</evidence>
<dbReference type="EMBL" id="KP771703">
    <property type="protein sequence ID" value="AKE32352.1"/>
    <property type="molecule type" value="Genomic_DNA"/>
</dbReference>
<name>A0A0U1ZYC3_9CONI</name>
<accession>A0A0U1ZYC3</accession>
<sequence>MFPTKKEGSGVHFSSYDPHLFKMKTLFQGRKLSVMIGFRQNICYDGVSQLIWGEDHYIFINNSLLHPATIGSVYSLLDLCQF</sequence>